<proteinExistence type="predicted"/>
<sequence>MIINVSSLNNYLNQNIIPIITDWPGQLFIKKIIIHLKIQQSATNIPQIYKNFHPIIGPLHVALNSKEIALIINYEFFKQLFYFVFGDKKKLAKKPKPWQINLLLELAHKAWQKIKKIISEKFGPYCKDTEYRMAIDLLDNIIPAISDICTVLFRSDNNHPFDETIKSFLVHFNNYYIKNMHSRIRAYTTKDSTKDEIIREAFVIELGYQDTNFKSFHYYLPVLEITVSTKQLPCGYSTKKISLLINCDLCNTLLQNQYEAKVLICGHGYHIICYNAMEERYIDNNEDNENENNNNDNNEVEDLNLVLSEKDKIEQKFTNKLVNVLNW</sequence>
<organism evidence="1 2">
    <name type="scientific">Gigaspora margarita</name>
    <dbReference type="NCBI Taxonomy" id="4874"/>
    <lineage>
        <taxon>Eukaryota</taxon>
        <taxon>Fungi</taxon>
        <taxon>Fungi incertae sedis</taxon>
        <taxon>Mucoromycota</taxon>
        <taxon>Glomeromycotina</taxon>
        <taxon>Glomeromycetes</taxon>
        <taxon>Diversisporales</taxon>
        <taxon>Gigasporaceae</taxon>
        <taxon>Gigaspora</taxon>
    </lineage>
</organism>
<dbReference type="AlphaFoldDB" id="A0A8H4ER83"/>
<dbReference type="Proteomes" id="UP000439903">
    <property type="component" value="Unassembled WGS sequence"/>
</dbReference>
<evidence type="ECO:0000313" key="2">
    <source>
        <dbReference type="Proteomes" id="UP000439903"/>
    </source>
</evidence>
<gene>
    <name evidence="1" type="ORF">F8M41_006841</name>
</gene>
<accession>A0A8H4ER83</accession>
<keyword evidence="2" id="KW-1185">Reference proteome</keyword>
<protein>
    <submittedName>
        <fullName evidence="1">Uncharacterized protein</fullName>
    </submittedName>
</protein>
<evidence type="ECO:0000313" key="1">
    <source>
        <dbReference type="EMBL" id="KAF0539733.1"/>
    </source>
</evidence>
<comment type="caution">
    <text evidence="1">The sequence shown here is derived from an EMBL/GenBank/DDBJ whole genome shotgun (WGS) entry which is preliminary data.</text>
</comment>
<dbReference type="OrthoDB" id="5949084at2759"/>
<name>A0A8H4ER83_GIGMA</name>
<reference evidence="1 2" key="1">
    <citation type="journal article" date="2019" name="Environ. Microbiol.">
        <title>At the nexus of three kingdoms: the genome of the mycorrhizal fungus Gigaspora margarita provides insights into plant, endobacterial and fungal interactions.</title>
        <authorList>
            <person name="Venice F."/>
            <person name="Ghignone S."/>
            <person name="Salvioli di Fossalunga A."/>
            <person name="Amselem J."/>
            <person name="Novero M."/>
            <person name="Xianan X."/>
            <person name="Sedzielewska Toro K."/>
            <person name="Morin E."/>
            <person name="Lipzen A."/>
            <person name="Grigoriev I.V."/>
            <person name="Henrissat B."/>
            <person name="Martin F.M."/>
            <person name="Bonfante P."/>
        </authorList>
    </citation>
    <scope>NUCLEOTIDE SEQUENCE [LARGE SCALE GENOMIC DNA]</scope>
    <source>
        <strain evidence="1 2">BEG34</strain>
    </source>
</reference>
<dbReference type="EMBL" id="WTPW01000169">
    <property type="protein sequence ID" value="KAF0539733.1"/>
    <property type="molecule type" value="Genomic_DNA"/>
</dbReference>